<evidence type="ECO:0000256" key="1">
    <source>
        <dbReference type="ARBA" id="ARBA00011046"/>
    </source>
</evidence>
<name>A0ABY5D8G9_9ACTN</name>
<evidence type="ECO:0000313" key="5">
    <source>
        <dbReference type="EMBL" id="USY19614.1"/>
    </source>
</evidence>
<dbReference type="Gene3D" id="6.10.140.850">
    <property type="match status" value="1"/>
</dbReference>
<dbReference type="Proteomes" id="UP001055940">
    <property type="component" value="Chromosome"/>
</dbReference>
<dbReference type="InterPro" id="IPR036390">
    <property type="entry name" value="WH_DNA-bd_sf"/>
</dbReference>
<gene>
    <name evidence="5" type="ORF">NE857_30990</name>
</gene>
<dbReference type="EMBL" id="CP099837">
    <property type="protein sequence ID" value="USY19614.1"/>
    <property type="molecule type" value="Genomic_DNA"/>
</dbReference>
<reference evidence="5" key="1">
    <citation type="submission" date="2022-06" db="EMBL/GenBank/DDBJ databases">
        <authorList>
            <person name="Ping M."/>
        </authorList>
    </citation>
    <scope>NUCLEOTIDE SEQUENCE</scope>
    <source>
        <strain evidence="5">JCM11759T</strain>
    </source>
</reference>
<dbReference type="InterPro" id="IPR005650">
    <property type="entry name" value="BlaI_family"/>
</dbReference>
<dbReference type="SUPFAM" id="SSF46785">
    <property type="entry name" value="Winged helix' DNA-binding domain"/>
    <property type="match status" value="1"/>
</dbReference>
<protein>
    <submittedName>
        <fullName evidence="5">BlaI/MecI/CopY family transcriptional regulator</fullName>
    </submittedName>
</protein>
<keyword evidence="4" id="KW-0804">Transcription</keyword>
<keyword evidence="2" id="KW-0805">Transcription regulation</keyword>
<sequence>MSNTVPGLGSLESAVMAVLWEAGRPLSVREVVEALADREPAYTTISTVLENLRRKDWVDRERTGRLWFYRALRDRASHAADRMHGALDDSGDPQVALLRFVDRMDPQNLDVLRELLADIPRREDP</sequence>
<dbReference type="Pfam" id="PF03965">
    <property type="entry name" value="Penicillinase_R"/>
    <property type="match status" value="1"/>
</dbReference>
<organism evidence="5 6">
    <name type="scientific">Nocardiopsis exhalans</name>
    <dbReference type="NCBI Taxonomy" id="163604"/>
    <lineage>
        <taxon>Bacteria</taxon>
        <taxon>Bacillati</taxon>
        <taxon>Actinomycetota</taxon>
        <taxon>Actinomycetes</taxon>
        <taxon>Streptosporangiales</taxon>
        <taxon>Nocardiopsidaceae</taxon>
        <taxon>Nocardiopsis</taxon>
    </lineage>
</organism>
<keyword evidence="6" id="KW-1185">Reference proteome</keyword>
<accession>A0ABY5D8G9</accession>
<evidence type="ECO:0000256" key="3">
    <source>
        <dbReference type="ARBA" id="ARBA00023125"/>
    </source>
</evidence>
<dbReference type="Gene3D" id="1.10.10.10">
    <property type="entry name" value="Winged helix-like DNA-binding domain superfamily/Winged helix DNA-binding domain"/>
    <property type="match status" value="1"/>
</dbReference>
<comment type="similarity">
    <text evidence="1">Belongs to the BlaI transcriptional regulatory family.</text>
</comment>
<evidence type="ECO:0000256" key="4">
    <source>
        <dbReference type="ARBA" id="ARBA00023163"/>
    </source>
</evidence>
<evidence type="ECO:0000313" key="6">
    <source>
        <dbReference type="Proteomes" id="UP001055940"/>
    </source>
</evidence>
<evidence type="ECO:0000256" key="2">
    <source>
        <dbReference type="ARBA" id="ARBA00023015"/>
    </source>
</evidence>
<dbReference type="InterPro" id="IPR036388">
    <property type="entry name" value="WH-like_DNA-bd_sf"/>
</dbReference>
<proteinExistence type="inferred from homology"/>
<dbReference type="RefSeq" id="WP_254418810.1">
    <property type="nucleotide sequence ID" value="NZ_BAAAJB010000072.1"/>
</dbReference>
<keyword evidence="3" id="KW-0238">DNA-binding</keyword>